<feature type="region of interest" description="Disordered" evidence="1">
    <location>
        <begin position="84"/>
        <end position="146"/>
    </location>
</feature>
<proteinExistence type="predicted"/>
<dbReference type="Proteomes" id="UP000660729">
    <property type="component" value="Unassembled WGS sequence"/>
</dbReference>
<comment type="caution">
    <text evidence="2">The sequence shown here is derived from an EMBL/GenBank/DDBJ whole genome shotgun (WGS) entry which is preliminary data.</text>
</comment>
<reference evidence="2" key="1">
    <citation type="submission" date="2020-04" db="EMBL/GenBank/DDBJ databases">
        <title>Draft genome resource of the tomato pathogen Pseudocercospora fuligena.</title>
        <authorList>
            <person name="Zaccaron A."/>
        </authorList>
    </citation>
    <scope>NUCLEOTIDE SEQUENCE</scope>
    <source>
        <strain evidence="2">PF001</strain>
    </source>
</reference>
<feature type="region of interest" description="Disordered" evidence="1">
    <location>
        <begin position="307"/>
        <end position="329"/>
    </location>
</feature>
<accession>A0A8H6RIB3</accession>
<evidence type="ECO:0000313" key="2">
    <source>
        <dbReference type="EMBL" id="KAF7191591.1"/>
    </source>
</evidence>
<name>A0A8H6RIB3_9PEZI</name>
<feature type="compositionally biased region" description="Basic and acidic residues" evidence="1">
    <location>
        <begin position="106"/>
        <end position="126"/>
    </location>
</feature>
<dbReference type="EMBL" id="JABCIY010000157">
    <property type="protein sequence ID" value="KAF7191591.1"/>
    <property type="molecule type" value="Genomic_DNA"/>
</dbReference>
<dbReference type="OrthoDB" id="3645916at2759"/>
<organism evidence="2 3">
    <name type="scientific">Pseudocercospora fuligena</name>
    <dbReference type="NCBI Taxonomy" id="685502"/>
    <lineage>
        <taxon>Eukaryota</taxon>
        <taxon>Fungi</taxon>
        <taxon>Dikarya</taxon>
        <taxon>Ascomycota</taxon>
        <taxon>Pezizomycotina</taxon>
        <taxon>Dothideomycetes</taxon>
        <taxon>Dothideomycetidae</taxon>
        <taxon>Mycosphaerellales</taxon>
        <taxon>Mycosphaerellaceae</taxon>
        <taxon>Pseudocercospora</taxon>
    </lineage>
</organism>
<sequence>MASPNVDHHFEGDSKLLNATFNPRAEVRNALIALQKELSRIEGQPVQVTAEIKFNVSGPNAKEHIYSVNVTDAQFDAALFARTRTPAKRPGNGSAGSPGNSTSLRRALEGEDGADSRPLKRVRTDGDDGAPSANGRNGSLSEDPTTQKVDEVLTIVKGWRDEWKAQGGWLFDTLNTVNKGEKDLETAIEKKLDTVQDVLGQSINSATASTMSELSNITKLLPWLEHCRKTNADKVQAREEKWRSSSASFHDQARREREEAEKRFEEKLEAQRRLLIKVAEANGVDIEEEDRGSEVSLGEQLTAELNSEAVRAERDSRNLTTHAHITIDD</sequence>
<gene>
    <name evidence="2" type="ORF">HII31_07093</name>
</gene>
<feature type="compositionally biased region" description="Polar residues" evidence="1">
    <location>
        <begin position="134"/>
        <end position="146"/>
    </location>
</feature>
<protein>
    <submittedName>
        <fullName evidence="2">Uncharacterized protein</fullName>
    </submittedName>
</protein>
<dbReference type="AlphaFoldDB" id="A0A8H6RIB3"/>
<feature type="compositionally biased region" description="Low complexity" evidence="1">
    <location>
        <begin position="90"/>
        <end position="103"/>
    </location>
</feature>
<keyword evidence="3" id="KW-1185">Reference proteome</keyword>
<evidence type="ECO:0000313" key="3">
    <source>
        <dbReference type="Proteomes" id="UP000660729"/>
    </source>
</evidence>
<evidence type="ECO:0000256" key="1">
    <source>
        <dbReference type="SAM" id="MobiDB-lite"/>
    </source>
</evidence>